<protein>
    <recommendedName>
        <fullName evidence="6">Lipopolysaccharide export system protein LptC</fullName>
    </recommendedName>
</protein>
<dbReference type="EMBL" id="BAABKY010000002">
    <property type="protein sequence ID" value="GAA5077863.1"/>
    <property type="molecule type" value="Genomic_DNA"/>
</dbReference>
<keyword evidence="4 6" id="KW-1133">Transmembrane helix</keyword>
<gene>
    <name evidence="6 7" type="primary">lptC</name>
    <name evidence="7" type="ORF">GCM10025759_24380</name>
</gene>
<keyword evidence="8" id="KW-1185">Reference proteome</keyword>
<dbReference type="PANTHER" id="PTHR37481">
    <property type="entry name" value="LIPOPOLYSACCHARIDE EXPORT SYSTEM PROTEIN LPTC"/>
    <property type="match status" value="1"/>
</dbReference>
<evidence type="ECO:0000256" key="4">
    <source>
        <dbReference type="ARBA" id="ARBA00022989"/>
    </source>
</evidence>
<name>A0ABP9LKM8_9GAMM</name>
<keyword evidence="3 6" id="KW-0812">Transmembrane</keyword>
<dbReference type="Pfam" id="PF06835">
    <property type="entry name" value="LptC"/>
    <property type="match status" value="1"/>
</dbReference>
<reference evidence="8" key="1">
    <citation type="journal article" date="2019" name="Int. J. Syst. Evol. Microbiol.">
        <title>The Global Catalogue of Microorganisms (GCM) 10K type strain sequencing project: providing services to taxonomists for standard genome sequencing and annotation.</title>
        <authorList>
            <consortium name="The Broad Institute Genomics Platform"/>
            <consortium name="The Broad Institute Genome Sequencing Center for Infectious Disease"/>
            <person name="Wu L."/>
            <person name="Ma J."/>
        </authorList>
    </citation>
    <scope>NUCLEOTIDE SEQUENCE [LARGE SCALE GENOMIC DNA]</scope>
    <source>
        <strain evidence="8">JCM 19212</strain>
    </source>
</reference>
<evidence type="ECO:0000256" key="2">
    <source>
        <dbReference type="ARBA" id="ARBA00022519"/>
    </source>
</evidence>
<comment type="subcellular location">
    <subcellularLocation>
        <location evidence="6">Cell inner membrane</location>
        <topology evidence="6">Single-pass membrane protein</topology>
    </subcellularLocation>
</comment>
<comment type="similarity">
    <text evidence="6">Belongs to the LptC family.</text>
</comment>
<organism evidence="7 8">
    <name type="scientific">Lysobacter panacisoli</name>
    <dbReference type="NCBI Taxonomy" id="1255263"/>
    <lineage>
        <taxon>Bacteria</taxon>
        <taxon>Pseudomonadati</taxon>
        <taxon>Pseudomonadota</taxon>
        <taxon>Gammaproteobacteria</taxon>
        <taxon>Lysobacterales</taxon>
        <taxon>Lysobacteraceae</taxon>
        <taxon>Lysobacter</taxon>
    </lineage>
</organism>
<evidence type="ECO:0000313" key="8">
    <source>
        <dbReference type="Proteomes" id="UP001501083"/>
    </source>
</evidence>
<keyword evidence="5 6" id="KW-0472">Membrane</keyword>
<dbReference type="RefSeq" id="WP_158984808.1">
    <property type="nucleotide sequence ID" value="NZ_BAABKY010000002.1"/>
</dbReference>
<keyword evidence="2 6" id="KW-0997">Cell inner membrane</keyword>
<dbReference type="InterPro" id="IPR010664">
    <property type="entry name" value="LipoPS_assembly_LptC-rel"/>
</dbReference>
<dbReference type="NCBIfam" id="TIGR04409">
    <property type="entry name" value="LptC_YrbK"/>
    <property type="match status" value="1"/>
</dbReference>
<dbReference type="Gene3D" id="2.60.450.10">
    <property type="entry name" value="Lipopolysaccharide (LPS) transport protein A like domain"/>
    <property type="match status" value="1"/>
</dbReference>
<keyword evidence="1 6" id="KW-1003">Cell membrane</keyword>
<sequence>MNWRPILIAVLALGAFLSGWALWSQRDRDKDNRTAPKRPDYVLHDFRLVVLNDEGRKAFTVSAPRLNRDPDTETIDIVTPLFEIPPKAGSKATPWEVRSRTGWIDAKGEELRLRGDVHADSTNASGKPIRIATEQLNVFPDTKRATSATQVTVTHPGLILNGRGLEADLNAQRVTLQNDVKARYERTAP</sequence>
<dbReference type="Proteomes" id="UP001501083">
    <property type="component" value="Unassembled WGS sequence"/>
</dbReference>
<comment type="caution">
    <text evidence="7">The sequence shown here is derived from an EMBL/GenBank/DDBJ whole genome shotgun (WGS) entry which is preliminary data.</text>
</comment>
<dbReference type="PANTHER" id="PTHR37481:SF1">
    <property type="entry name" value="LIPOPOLYSACCHARIDE EXPORT SYSTEM PROTEIN LPTC"/>
    <property type="match status" value="1"/>
</dbReference>
<evidence type="ECO:0000256" key="3">
    <source>
        <dbReference type="ARBA" id="ARBA00022692"/>
    </source>
</evidence>
<comment type="function">
    <text evidence="6">Involved in the assembly of lipopolysaccharide (LPS). Required for the translocation of LPS from the inner membrane to the outer membrane. Facilitates the transfer of LPS from the inner membrane to the periplasmic protein LptA. Could be a docking site for LptA.</text>
</comment>
<evidence type="ECO:0000256" key="1">
    <source>
        <dbReference type="ARBA" id="ARBA00022475"/>
    </source>
</evidence>
<dbReference type="HAMAP" id="MF_01915">
    <property type="entry name" value="LPS_assembly_LptC"/>
    <property type="match status" value="1"/>
</dbReference>
<proteinExistence type="inferred from homology"/>
<dbReference type="InterPro" id="IPR026265">
    <property type="entry name" value="LptC"/>
</dbReference>
<evidence type="ECO:0000256" key="6">
    <source>
        <dbReference type="HAMAP-Rule" id="MF_01915"/>
    </source>
</evidence>
<comment type="subunit">
    <text evidence="6">Component of the lipopolysaccharide transport and assembly complex. Interacts with LptA and the LptBFG transporter complex.</text>
</comment>
<accession>A0ABP9LKM8</accession>
<dbReference type="InterPro" id="IPR052363">
    <property type="entry name" value="LPS_export_LptC"/>
</dbReference>
<evidence type="ECO:0000313" key="7">
    <source>
        <dbReference type="EMBL" id="GAA5077863.1"/>
    </source>
</evidence>
<evidence type="ECO:0000256" key="5">
    <source>
        <dbReference type="ARBA" id="ARBA00023136"/>
    </source>
</evidence>